<proteinExistence type="predicted"/>
<dbReference type="InterPro" id="IPR032710">
    <property type="entry name" value="NTF2-like_dom_sf"/>
</dbReference>
<evidence type="ECO:0000313" key="1">
    <source>
        <dbReference type="EMBL" id="MFD2916017.1"/>
    </source>
</evidence>
<dbReference type="Proteomes" id="UP001597548">
    <property type="component" value="Unassembled WGS sequence"/>
</dbReference>
<comment type="caution">
    <text evidence="1">The sequence shown here is derived from an EMBL/GenBank/DDBJ whole genome shotgun (WGS) entry which is preliminary data.</text>
</comment>
<dbReference type="EMBL" id="JBHUOS010000009">
    <property type="protein sequence ID" value="MFD2916017.1"/>
    <property type="molecule type" value="Genomic_DNA"/>
</dbReference>
<gene>
    <name evidence="1" type="ORF">ACFS29_10225</name>
</gene>
<keyword evidence="2" id="KW-1185">Reference proteome</keyword>
<evidence type="ECO:0000313" key="2">
    <source>
        <dbReference type="Proteomes" id="UP001597548"/>
    </source>
</evidence>
<dbReference type="SUPFAM" id="SSF54427">
    <property type="entry name" value="NTF2-like"/>
    <property type="match status" value="1"/>
</dbReference>
<accession>A0ABW5ZU03</accession>
<organism evidence="1 2">
    <name type="scientific">Psychroserpens luteus</name>
    <dbReference type="NCBI Taxonomy" id="1434066"/>
    <lineage>
        <taxon>Bacteria</taxon>
        <taxon>Pseudomonadati</taxon>
        <taxon>Bacteroidota</taxon>
        <taxon>Flavobacteriia</taxon>
        <taxon>Flavobacteriales</taxon>
        <taxon>Flavobacteriaceae</taxon>
        <taxon>Psychroserpens</taxon>
    </lineage>
</organism>
<sequence>MKQYLHLILFFFGIGFSLSAQSNEYSEVYNTLKANDSLIFERAFNHCELQHLEYLIPEDFEFYHDKAGILDSKEAFIKVMQDGICNSNNTTKSTRELVGNLEMFPLYNNGKLYGALQNGIHKFFETTNGNKVSGSTAKFSHLWILENDKWYLKRVISFDHQM</sequence>
<reference evidence="2" key="1">
    <citation type="journal article" date="2019" name="Int. J. Syst. Evol. Microbiol.">
        <title>The Global Catalogue of Microorganisms (GCM) 10K type strain sequencing project: providing services to taxonomists for standard genome sequencing and annotation.</title>
        <authorList>
            <consortium name="The Broad Institute Genomics Platform"/>
            <consortium name="The Broad Institute Genome Sequencing Center for Infectious Disease"/>
            <person name="Wu L."/>
            <person name="Ma J."/>
        </authorList>
    </citation>
    <scope>NUCLEOTIDE SEQUENCE [LARGE SCALE GENOMIC DNA]</scope>
    <source>
        <strain evidence="2">KCTC 32514</strain>
    </source>
</reference>
<protein>
    <submittedName>
        <fullName evidence="1">DUF4440 domain-containing protein</fullName>
    </submittedName>
</protein>
<name>A0ABW5ZU03_9FLAO</name>
<dbReference type="RefSeq" id="WP_194508031.1">
    <property type="nucleotide sequence ID" value="NZ_JADILU010000004.1"/>
</dbReference>